<keyword evidence="4" id="KW-0328">Glycosyltransferase</keyword>
<keyword evidence="7" id="KW-0012">Acyltransferase</keyword>
<protein>
    <submittedName>
        <fullName evidence="9">Uncharacterized protein</fullName>
    </submittedName>
</protein>
<dbReference type="Gene3D" id="3.40.50.2000">
    <property type="entry name" value="Glycogen Phosphorylase B"/>
    <property type="match status" value="2"/>
</dbReference>
<dbReference type="RefSeq" id="WP_185674714.1">
    <property type="nucleotide sequence ID" value="NZ_JACHVB010000014.1"/>
</dbReference>
<dbReference type="SUPFAM" id="SSF53756">
    <property type="entry name" value="UDP-Glycosyltransferase/glycogen phosphorylase"/>
    <property type="match status" value="1"/>
</dbReference>
<feature type="compositionally biased region" description="Low complexity" evidence="8">
    <location>
        <begin position="481"/>
        <end position="491"/>
    </location>
</feature>
<keyword evidence="5" id="KW-0808">Transferase</keyword>
<dbReference type="GO" id="GO:0016746">
    <property type="term" value="F:acyltransferase activity"/>
    <property type="evidence" value="ECO:0007669"/>
    <property type="project" value="UniProtKB-KW"/>
</dbReference>
<keyword evidence="6" id="KW-0472">Membrane</keyword>
<dbReference type="CDD" id="cd03789">
    <property type="entry name" value="GT9_LPS_heptosyltransferase"/>
    <property type="match status" value="1"/>
</dbReference>
<evidence type="ECO:0000256" key="2">
    <source>
        <dbReference type="ARBA" id="ARBA00022475"/>
    </source>
</evidence>
<dbReference type="GO" id="GO:0005886">
    <property type="term" value="C:plasma membrane"/>
    <property type="evidence" value="ECO:0007669"/>
    <property type="project" value="UniProtKB-SubCell"/>
</dbReference>
<dbReference type="EMBL" id="JACHVB010000014">
    <property type="protein sequence ID" value="MBC2593713.1"/>
    <property type="molecule type" value="Genomic_DNA"/>
</dbReference>
<dbReference type="Pfam" id="PF01075">
    <property type="entry name" value="Glyco_transf_9"/>
    <property type="match status" value="1"/>
</dbReference>
<dbReference type="GO" id="GO:0005829">
    <property type="term" value="C:cytosol"/>
    <property type="evidence" value="ECO:0007669"/>
    <property type="project" value="TreeGrafter"/>
</dbReference>
<evidence type="ECO:0000256" key="1">
    <source>
        <dbReference type="ARBA" id="ARBA00004533"/>
    </source>
</evidence>
<organism evidence="9 10">
    <name type="scientific">Ruficoccus amylovorans</name>
    <dbReference type="NCBI Taxonomy" id="1804625"/>
    <lineage>
        <taxon>Bacteria</taxon>
        <taxon>Pseudomonadati</taxon>
        <taxon>Verrucomicrobiota</taxon>
        <taxon>Opitutia</taxon>
        <taxon>Puniceicoccales</taxon>
        <taxon>Cerasicoccaceae</taxon>
        <taxon>Ruficoccus</taxon>
    </lineage>
</organism>
<feature type="region of interest" description="Disordered" evidence="8">
    <location>
        <begin position="481"/>
        <end position="519"/>
    </location>
</feature>
<dbReference type="AlphaFoldDB" id="A0A842HB66"/>
<reference evidence="9 10" key="1">
    <citation type="submission" date="2020-07" db="EMBL/GenBank/DDBJ databases">
        <authorList>
            <person name="Feng X."/>
        </authorList>
    </citation>
    <scope>NUCLEOTIDE SEQUENCE [LARGE SCALE GENOMIC DNA]</scope>
    <source>
        <strain evidence="9 10">JCM31066</strain>
    </source>
</reference>
<dbReference type="CDD" id="cd07984">
    <property type="entry name" value="LPLAT_LABLAT-like"/>
    <property type="match status" value="1"/>
</dbReference>
<dbReference type="PANTHER" id="PTHR30160">
    <property type="entry name" value="TETRAACYLDISACCHARIDE 4'-KINASE-RELATED"/>
    <property type="match status" value="1"/>
</dbReference>
<accession>A0A842HB66</accession>
<keyword evidence="3" id="KW-0997">Cell inner membrane</keyword>
<dbReference type="GO" id="GO:0009244">
    <property type="term" value="P:lipopolysaccharide core region biosynthetic process"/>
    <property type="evidence" value="ECO:0007669"/>
    <property type="project" value="TreeGrafter"/>
</dbReference>
<comment type="subcellular location">
    <subcellularLocation>
        <location evidence="1">Cell inner membrane</location>
    </subcellularLocation>
</comment>
<evidence type="ECO:0000256" key="5">
    <source>
        <dbReference type="ARBA" id="ARBA00022679"/>
    </source>
</evidence>
<evidence type="ECO:0000256" key="4">
    <source>
        <dbReference type="ARBA" id="ARBA00022676"/>
    </source>
</evidence>
<evidence type="ECO:0000256" key="6">
    <source>
        <dbReference type="ARBA" id="ARBA00023136"/>
    </source>
</evidence>
<dbReference type="InterPro" id="IPR004960">
    <property type="entry name" value="LipA_acyltrans"/>
</dbReference>
<evidence type="ECO:0000256" key="7">
    <source>
        <dbReference type="ARBA" id="ARBA00023315"/>
    </source>
</evidence>
<dbReference type="GO" id="GO:0009247">
    <property type="term" value="P:glycolipid biosynthetic process"/>
    <property type="evidence" value="ECO:0007669"/>
    <property type="project" value="UniProtKB-ARBA"/>
</dbReference>
<evidence type="ECO:0000256" key="8">
    <source>
        <dbReference type="SAM" id="MobiDB-lite"/>
    </source>
</evidence>
<name>A0A842HB66_9BACT</name>
<evidence type="ECO:0000313" key="9">
    <source>
        <dbReference type="EMBL" id="MBC2593713.1"/>
    </source>
</evidence>
<dbReference type="InterPro" id="IPR051199">
    <property type="entry name" value="LPS_LOS_Heptosyltrfase"/>
</dbReference>
<dbReference type="InterPro" id="IPR002201">
    <property type="entry name" value="Glyco_trans_9"/>
</dbReference>
<sequence length="665" mass="74734">MIGFLLDSLGRVLAALPSKVSECFCKLVGDLIYFGLPGRRHALLSNLHHAFPDKPRQWHRRIGRESCRRTVEMGLYVLASPAFSLKRLKRHFTLDEDLSHELDQALRNREGGVVMVPHFSLMESLTALPGLHEANGQPPLNVGVIFRPLNQPGLDHWVKRTRERFGLKLLSRKEGFGPAMQLIENNGIVAVLFDQNAGHKGVLTTFFGRVASTTDLPGLLAQRRKTRVGILYTERTGFWQGRIRAEILTCPPRAIDIMLAANQWLEDKLKTGGDDLCADWLWLHSRWGTQEDPDKRFRLRARRDAIEETLEYHGWDALPRKTRFWVRLPNWLGDVIMALPLLRALRLARPDAELTLLARPHFLPLLERFGVGDRLLPLPAKGRGYYRQFRRWREEYPDCHILFTNSTRGDLEARLIGAPQRFGIARPGKPRRCLNLTWPLPTGLDEATIHQTRLWEKFFQHFGLQQELDLSPFAWEASASAPAAGSKPDAPGVSFAHSEDTTATTANAPRIGLIPGTENSPEKRWPVDHWRTLVAALQDARPDAQVFTFGTERDAAITREVTKDFRPQSVIDRAGKTALVEFADELSRLDLLICNDTGGMHLANALGVPVLVVFGPTNPVRTGPIFTAPTRLVQPAGCPPTGGMSISQVHPDMVLRHALELLGSR</sequence>
<keyword evidence="2" id="KW-1003">Cell membrane</keyword>
<comment type="caution">
    <text evidence="9">The sequence shown here is derived from an EMBL/GenBank/DDBJ whole genome shotgun (WGS) entry which is preliminary data.</text>
</comment>
<dbReference type="Pfam" id="PF03279">
    <property type="entry name" value="Lip_A_acyltrans"/>
    <property type="match status" value="1"/>
</dbReference>
<dbReference type="GO" id="GO:0008713">
    <property type="term" value="F:ADP-heptose-lipopolysaccharide heptosyltransferase activity"/>
    <property type="evidence" value="ECO:0007669"/>
    <property type="project" value="TreeGrafter"/>
</dbReference>
<evidence type="ECO:0000313" key="10">
    <source>
        <dbReference type="Proteomes" id="UP000546464"/>
    </source>
</evidence>
<gene>
    <name evidence="9" type="ORF">H5P28_05500</name>
</gene>
<evidence type="ECO:0000256" key="3">
    <source>
        <dbReference type="ARBA" id="ARBA00022519"/>
    </source>
</evidence>
<keyword evidence="10" id="KW-1185">Reference proteome</keyword>
<dbReference type="Proteomes" id="UP000546464">
    <property type="component" value="Unassembled WGS sequence"/>
</dbReference>
<proteinExistence type="predicted"/>